<dbReference type="Proteomes" id="UP000824120">
    <property type="component" value="Chromosome 9"/>
</dbReference>
<evidence type="ECO:0000313" key="2">
    <source>
        <dbReference type="Proteomes" id="UP000824120"/>
    </source>
</evidence>
<reference evidence="1 2" key="1">
    <citation type="submission" date="2020-09" db="EMBL/GenBank/DDBJ databases">
        <title>De no assembly of potato wild relative species, Solanum commersonii.</title>
        <authorList>
            <person name="Cho K."/>
        </authorList>
    </citation>
    <scope>NUCLEOTIDE SEQUENCE [LARGE SCALE GENOMIC DNA]</scope>
    <source>
        <strain evidence="1">LZ3.2</strain>
        <tissue evidence="1">Leaf</tissue>
    </source>
</reference>
<comment type="caution">
    <text evidence="1">The sequence shown here is derived from an EMBL/GenBank/DDBJ whole genome shotgun (WGS) entry which is preliminary data.</text>
</comment>
<proteinExistence type="predicted"/>
<sequence length="91" mass="10518">MSESSYDSISNSMMMTCFCGEMTRYFTSRTSLNPGRRFYRFSKPKIPPLHHLYFFLPNEEAAAGVLASSFFLWHSALLCFSHQNLQACYPN</sequence>
<keyword evidence="2" id="KW-1185">Reference proteome</keyword>
<name>A0A9J5XI58_SOLCO</name>
<organism evidence="1 2">
    <name type="scientific">Solanum commersonii</name>
    <name type="common">Commerson's wild potato</name>
    <name type="synonym">Commerson's nightshade</name>
    <dbReference type="NCBI Taxonomy" id="4109"/>
    <lineage>
        <taxon>Eukaryota</taxon>
        <taxon>Viridiplantae</taxon>
        <taxon>Streptophyta</taxon>
        <taxon>Embryophyta</taxon>
        <taxon>Tracheophyta</taxon>
        <taxon>Spermatophyta</taxon>
        <taxon>Magnoliopsida</taxon>
        <taxon>eudicotyledons</taxon>
        <taxon>Gunneridae</taxon>
        <taxon>Pentapetalae</taxon>
        <taxon>asterids</taxon>
        <taxon>lamiids</taxon>
        <taxon>Solanales</taxon>
        <taxon>Solanaceae</taxon>
        <taxon>Solanoideae</taxon>
        <taxon>Solaneae</taxon>
        <taxon>Solanum</taxon>
    </lineage>
</organism>
<dbReference type="AlphaFoldDB" id="A0A9J5XI58"/>
<evidence type="ECO:0000313" key="1">
    <source>
        <dbReference type="EMBL" id="KAG5586956.1"/>
    </source>
</evidence>
<protein>
    <submittedName>
        <fullName evidence="1">Uncharacterized protein</fullName>
    </submittedName>
</protein>
<dbReference type="EMBL" id="JACXVP010000009">
    <property type="protein sequence ID" value="KAG5586956.1"/>
    <property type="molecule type" value="Genomic_DNA"/>
</dbReference>
<accession>A0A9J5XI58</accession>
<gene>
    <name evidence="1" type="ORF">H5410_047390</name>
</gene>